<dbReference type="Pfam" id="PF08238">
    <property type="entry name" value="Sel1"/>
    <property type="match status" value="4"/>
</dbReference>
<dbReference type="PANTHER" id="PTHR11102:SF160">
    <property type="entry name" value="ERAD-ASSOCIATED E3 UBIQUITIN-PROTEIN LIGASE COMPONENT HRD3"/>
    <property type="match status" value="1"/>
</dbReference>
<dbReference type="AlphaFoldDB" id="A0AAF0YCT3"/>
<reference evidence="3" key="1">
    <citation type="submission" date="2023-10" db="EMBL/GenBank/DDBJ databases">
        <authorList>
            <person name="Noh H."/>
        </authorList>
    </citation>
    <scope>NUCLEOTIDE SEQUENCE</scope>
    <source>
        <strain evidence="3">DUCC4014</strain>
    </source>
</reference>
<dbReference type="InterPro" id="IPR050767">
    <property type="entry name" value="Sel1_AlgK"/>
</dbReference>
<dbReference type="Gene3D" id="1.25.40.10">
    <property type="entry name" value="Tetratricopeptide repeat domain"/>
    <property type="match status" value="1"/>
</dbReference>
<organism evidence="3 4">
    <name type="scientific">Vanrija pseudolonga</name>
    <dbReference type="NCBI Taxonomy" id="143232"/>
    <lineage>
        <taxon>Eukaryota</taxon>
        <taxon>Fungi</taxon>
        <taxon>Dikarya</taxon>
        <taxon>Basidiomycota</taxon>
        <taxon>Agaricomycotina</taxon>
        <taxon>Tremellomycetes</taxon>
        <taxon>Trichosporonales</taxon>
        <taxon>Trichosporonaceae</taxon>
        <taxon>Vanrija</taxon>
    </lineage>
</organism>
<keyword evidence="4" id="KW-1185">Reference proteome</keyword>
<proteinExistence type="inferred from homology"/>
<evidence type="ECO:0000256" key="2">
    <source>
        <dbReference type="SAM" id="MobiDB-lite"/>
    </source>
</evidence>
<feature type="compositionally biased region" description="Pro residues" evidence="2">
    <location>
        <begin position="34"/>
        <end position="44"/>
    </location>
</feature>
<gene>
    <name evidence="3" type="primary">esiB_0</name>
    <name evidence="3" type="ORF">LOC62_06G007875</name>
</gene>
<evidence type="ECO:0000313" key="4">
    <source>
        <dbReference type="Proteomes" id="UP000827549"/>
    </source>
</evidence>
<dbReference type="GeneID" id="87811046"/>
<dbReference type="EMBL" id="CP086719">
    <property type="protein sequence ID" value="WOO84355.1"/>
    <property type="molecule type" value="Genomic_DNA"/>
</dbReference>
<dbReference type="InterPro" id="IPR006597">
    <property type="entry name" value="Sel1-like"/>
</dbReference>
<sequence>MALKNIFKLKRNRSSDGNEARNGNGSGAAGWSAPLPPWPRPSGSPPMLQHESKYNCLEIAQMVLADPQAPGYICYMAANELLRANFMQDLILMQLGGMGVDVYPREAVFGVVFELGVRARQGGCTKGYIIISHMLASPNYFAPVHEGSFAHAAHMLHYVIDTDTEAAIRFIDHARLATPTEGIDAAQIAEWKATAARKLDELLASPGGADRDWNNALQTKGLHNLRVLKAYMLFTGDGYPQDLAASRKLFEEAEARGDHEAGMELYIFESVGHGCPVNNDKAIAYLRRAAANGSQRAMCNLGGFHATGNGVPKDEKLGVEWYAKAAELGNYRGNRTLAMMHGTGQGAPLDAEKAEEYEFEAAVAGWPHPLNINDLMDVPVDQVKIPQYS</sequence>
<dbReference type="SMART" id="SM00671">
    <property type="entry name" value="SEL1"/>
    <property type="match status" value="4"/>
</dbReference>
<dbReference type="RefSeq" id="XP_062630381.1">
    <property type="nucleotide sequence ID" value="XM_062774397.1"/>
</dbReference>
<feature type="region of interest" description="Disordered" evidence="2">
    <location>
        <begin position="12"/>
        <end position="47"/>
    </location>
</feature>
<accession>A0AAF0YCT3</accession>
<dbReference type="PANTHER" id="PTHR11102">
    <property type="entry name" value="SEL-1-LIKE PROTEIN"/>
    <property type="match status" value="1"/>
</dbReference>
<comment type="similarity">
    <text evidence="1">Belongs to the sel-1 family.</text>
</comment>
<dbReference type="SUPFAM" id="SSF81901">
    <property type="entry name" value="HCP-like"/>
    <property type="match status" value="1"/>
</dbReference>
<evidence type="ECO:0000256" key="1">
    <source>
        <dbReference type="ARBA" id="ARBA00038101"/>
    </source>
</evidence>
<dbReference type="Proteomes" id="UP000827549">
    <property type="component" value="Chromosome 6"/>
</dbReference>
<evidence type="ECO:0000313" key="3">
    <source>
        <dbReference type="EMBL" id="WOO84355.1"/>
    </source>
</evidence>
<name>A0AAF0YCT3_9TREE</name>
<dbReference type="InterPro" id="IPR011990">
    <property type="entry name" value="TPR-like_helical_dom_sf"/>
</dbReference>
<protein>
    <submittedName>
        <fullName evidence="3">Secretory immunoglobulin A-binding protein EsiB</fullName>
    </submittedName>
</protein>